<feature type="domain" description="Multidrug resistance protein MdtA-like barrel-sandwich hybrid" evidence="4">
    <location>
        <begin position="70"/>
        <end position="189"/>
    </location>
</feature>
<comment type="caution">
    <text evidence="7">The sequence shown here is derived from an EMBL/GenBank/DDBJ whole genome shotgun (WGS) entry which is preliminary data.</text>
</comment>
<gene>
    <name evidence="7" type="ORF">GCM10009114_13990</name>
</gene>
<protein>
    <submittedName>
        <fullName evidence="7">Efflux RND transporter periplasmic adaptor subunit</fullName>
    </submittedName>
</protein>
<keyword evidence="8" id="KW-1185">Reference proteome</keyword>
<dbReference type="Proteomes" id="UP001500359">
    <property type="component" value="Unassembled WGS sequence"/>
</dbReference>
<dbReference type="NCBIfam" id="TIGR01730">
    <property type="entry name" value="RND_mfp"/>
    <property type="match status" value="1"/>
</dbReference>
<dbReference type="InterPro" id="IPR058637">
    <property type="entry name" value="YknX-like_C"/>
</dbReference>
<accession>A0ABP3WQV5</accession>
<dbReference type="Gene3D" id="2.40.30.170">
    <property type="match status" value="1"/>
</dbReference>
<dbReference type="Pfam" id="PF25876">
    <property type="entry name" value="HH_MFP_RND"/>
    <property type="match status" value="1"/>
</dbReference>
<feature type="domain" description="Multidrug resistance protein MdtA-like alpha-helical hairpin" evidence="3">
    <location>
        <begin position="106"/>
        <end position="164"/>
    </location>
</feature>
<dbReference type="EMBL" id="BAAAFD010000003">
    <property type="protein sequence ID" value="GAA0855328.1"/>
    <property type="molecule type" value="Genomic_DNA"/>
</dbReference>
<comment type="similarity">
    <text evidence="1">Belongs to the membrane fusion protein (MFP) (TC 8.A.1) family.</text>
</comment>
<evidence type="ECO:0000259" key="4">
    <source>
        <dbReference type="Pfam" id="PF25917"/>
    </source>
</evidence>
<evidence type="ECO:0000259" key="3">
    <source>
        <dbReference type="Pfam" id="PF25876"/>
    </source>
</evidence>
<keyword evidence="2" id="KW-0175">Coiled coil</keyword>
<dbReference type="Pfam" id="PF25989">
    <property type="entry name" value="YknX_C"/>
    <property type="match status" value="1"/>
</dbReference>
<sequence length="355" mass="38728">MTVKKMISPLLIATIALIGLLIFLNLPEETPQVGAGGPRGAATPVVVFNVLETEFPVVVEALGTARANEAVTITSQQSDVVHSIHFDDGDVVEKGQLLLTMNDREEQAKLNELNINLQEAKRQLKRITNLAKTSVASEQILDEQQARVKALSAQIEVAKARLDEMELHAPFSGRLGIRQISEGAYITPNTVITTLDDLRKVKVDFNVSEIHFPALSPGQQIKALSVAYPDETFKGQISSINSRVDANTRSIQVRALIDNPDLKLRPGMLLQINLQMRVLQSLVVPEKAIIPNEDKQFVFVIEDNKAIQKEVVTGLRRPGVVQIISGLASGDTVVTEGALRLRNGSTVSILSDVTL</sequence>
<feature type="domain" description="CusB-like beta-barrel" evidence="5">
    <location>
        <begin position="203"/>
        <end position="275"/>
    </location>
</feature>
<dbReference type="PANTHER" id="PTHR30469">
    <property type="entry name" value="MULTIDRUG RESISTANCE PROTEIN MDTA"/>
    <property type="match status" value="1"/>
</dbReference>
<feature type="domain" description="YknX-like C-terminal permuted SH3-like" evidence="6">
    <location>
        <begin position="282"/>
        <end position="348"/>
    </location>
</feature>
<dbReference type="RefSeq" id="WP_343858052.1">
    <property type="nucleotide sequence ID" value="NZ_BAAAFD010000003.1"/>
</dbReference>
<dbReference type="PANTHER" id="PTHR30469:SF16">
    <property type="entry name" value="HAE1 FAMILY EFFLUX PUMP MFP COMPONENT"/>
    <property type="match status" value="1"/>
</dbReference>
<feature type="coiled-coil region" evidence="2">
    <location>
        <begin position="103"/>
        <end position="168"/>
    </location>
</feature>
<proteinExistence type="inferred from homology"/>
<evidence type="ECO:0000259" key="6">
    <source>
        <dbReference type="Pfam" id="PF25989"/>
    </source>
</evidence>
<dbReference type="InterPro" id="IPR006143">
    <property type="entry name" value="RND_pump_MFP"/>
</dbReference>
<evidence type="ECO:0000256" key="1">
    <source>
        <dbReference type="ARBA" id="ARBA00009477"/>
    </source>
</evidence>
<dbReference type="Pfam" id="PF25954">
    <property type="entry name" value="Beta-barrel_RND_2"/>
    <property type="match status" value="1"/>
</dbReference>
<dbReference type="InterPro" id="IPR058625">
    <property type="entry name" value="MdtA-like_BSH"/>
</dbReference>
<evidence type="ECO:0000259" key="5">
    <source>
        <dbReference type="Pfam" id="PF25954"/>
    </source>
</evidence>
<evidence type="ECO:0000313" key="8">
    <source>
        <dbReference type="Proteomes" id="UP001500359"/>
    </source>
</evidence>
<dbReference type="Gene3D" id="2.40.420.20">
    <property type="match status" value="1"/>
</dbReference>
<dbReference type="SUPFAM" id="SSF111369">
    <property type="entry name" value="HlyD-like secretion proteins"/>
    <property type="match status" value="1"/>
</dbReference>
<dbReference type="Pfam" id="PF25917">
    <property type="entry name" value="BSH_RND"/>
    <property type="match status" value="1"/>
</dbReference>
<dbReference type="Gene3D" id="1.10.287.470">
    <property type="entry name" value="Helix hairpin bin"/>
    <property type="match status" value="1"/>
</dbReference>
<evidence type="ECO:0000313" key="7">
    <source>
        <dbReference type="EMBL" id="GAA0855328.1"/>
    </source>
</evidence>
<organism evidence="7 8">
    <name type="scientific">Aliiglaciecola litoralis</name>
    <dbReference type="NCBI Taxonomy" id="582857"/>
    <lineage>
        <taxon>Bacteria</taxon>
        <taxon>Pseudomonadati</taxon>
        <taxon>Pseudomonadota</taxon>
        <taxon>Gammaproteobacteria</taxon>
        <taxon>Alteromonadales</taxon>
        <taxon>Alteromonadaceae</taxon>
        <taxon>Aliiglaciecola</taxon>
    </lineage>
</organism>
<dbReference type="InterPro" id="IPR058792">
    <property type="entry name" value="Beta-barrel_RND_2"/>
</dbReference>
<evidence type="ECO:0000256" key="2">
    <source>
        <dbReference type="SAM" id="Coils"/>
    </source>
</evidence>
<dbReference type="Gene3D" id="2.40.50.100">
    <property type="match status" value="1"/>
</dbReference>
<reference evidence="8" key="1">
    <citation type="journal article" date="2019" name="Int. J. Syst. Evol. Microbiol.">
        <title>The Global Catalogue of Microorganisms (GCM) 10K type strain sequencing project: providing services to taxonomists for standard genome sequencing and annotation.</title>
        <authorList>
            <consortium name="The Broad Institute Genomics Platform"/>
            <consortium name="The Broad Institute Genome Sequencing Center for Infectious Disease"/>
            <person name="Wu L."/>
            <person name="Ma J."/>
        </authorList>
    </citation>
    <scope>NUCLEOTIDE SEQUENCE [LARGE SCALE GENOMIC DNA]</scope>
    <source>
        <strain evidence="8">JCM 15896</strain>
    </source>
</reference>
<dbReference type="InterPro" id="IPR058624">
    <property type="entry name" value="MdtA-like_HH"/>
</dbReference>
<name>A0ABP3WQV5_9ALTE</name>